<sequence length="129" mass="14065">MKKLAVVMSVSSSATALKVMAIIKNKLGQTKRTRVMFTDNGKLTFVSGVAQKSVREVSQLDKYKACDVLILPVYGDDTQVQPSLAEIKMYLNTALGFSIYICAVPDKEDADMLETAETVVDIVKSNLGI</sequence>
<evidence type="ECO:0000313" key="1">
    <source>
        <dbReference type="EMBL" id="TCK60466.1"/>
    </source>
</evidence>
<keyword evidence="2" id="KW-1185">Reference proteome</keyword>
<reference evidence="1 2" key="1">
    <citation type="submission" date="2019-03" db="EMBL/GenBank/DDBJ databases">
        <title>Genomic Encyclopedia of Type Strains, Phase IV (KMG-IV): sequencing the most valuable type-strain genomes for metagenomic binning, comparative biology and taxonomic classification.</title>
        <authorList>
            <person name="Goeker M."/>
        </authorList>
    </citation>
    <scope>NUCLEOTIDE SEQUENCE [LARGE SCALE GENOMIC DNA]</scope>
    <source>
        <strain evidence="1 2">DSM 24984</strain>
    </source>
</reference>
<dbReference type="RefSeq" id="WP_132873184.1">
    <property type="nucleotide sequence ID" value="NZ_JAJUHT010000007.1"/>
</dbReference>
<dbReference type="EMBL" id="SMGG01000004">
    <property type="protein sequence ID" value="TCK60466.1"/>
    <property type="molecule type" value="Genomic_DNA"/>
</dbReference>
<name>A0A4R1K841_9BACT</name>
<dbReference type="AlphaFoldDB" id="A0A4R1K841"/>
<accession>A0A4R1K841</accession>
<gene>
    <name evidence="1" type="ORF">C8D98_1340</name>
</gene>
<protein>
    <submittedName>
        <fullName evidence="1">Uncharacterized protein</fullName>
    </submittedName>
</protein>
<dbReference type="OrthoDB" id="9976028at2"/>
<comment type="caution">
    <text evidence="1">The sequence shown here is derived from an EMBL/GenBank/DDBJ whole genome shotgun (WGS) entry which is preliminary data.</text>
</comment>
<proteinExistence type="predicted"/>
<evidence type="ECO:0000313" key="2">
    <source>
        <dbReference type="Proteomes" id="UP000294614"/>
    </source>
</evidence>
<dbReference type="Proteomes" id="UP000294614">
    <property type="component" value="Unassembled WGS sequence"/>
</dbReference>
<organism evidence="1 2">
    <name type="scientific">Seleniivibrio woodruffii</name>
    <dbReference type="NCBI Taxonomy" id="1078050"/>
    <lineage>
        <taxon>Bacteria</taxon>
        <taxon>Pseudomonadati</taxon>
        <taxon>Deferribacterota</taxon>
        <taxon>Deferribacteres</taxon>
        <taxon>Deferribacterales</taxon>
        <taxon>Geovibrionaceae</taxon>
        <taxon>Seleniivibrio</taxon>
    </lineage>
</organism>